<protein>
    <submittedName>
        <fullName evidence="12">Hydrogenase 4 subunit F</fullName>
    </submittedName>
</protein>
<keyword evidence="3" id="KW-1003">Cell membrane</keyword>
<dbReference type="PANTHER" id="PTHR42682">
    <property type="entry name" value="HYDROGENASE-4 COMPONENT F"/>
    <property type="match status" value="1"/>
</dbReference>
<dbReference type="InterPro" id="IPR001750">
    <property type="entry name" value="ND/Mrp_TM"/>
</dbReference>
<feature type="transmembrane region" description="Helical" evidence="9">
    <location>
        <begin position="367"/>
        <end position="388"/>
    </location>
</feature>
<keyword evidence="13" id="KW-1185">Reference proteome</keyword>
<evidence type="ECO:0000256" key="2">
    <source>
        <dbReference type="ARBA" id="ARBA00008483"/>
    </source>
</evidence>
<dbReference type="GO" id="GO:0008137">
    <property type="term" value="F:NADH dehydrogenase (ubiquinone) activity"/>
    <property type="evidence" value="ECO:0007669"/>
    <property type="project" value="InterPro"/>
</dbReference>
<evidence type="ECO:0000259" key="11">
    <source>
        <dbReference type="Pfam" id="PF00662"/>
    </source>
</evidence>
<evidence type="ECO:0000256" key="8">
    <source>
        <dbReference type="RuleBase" id="RU000320"/>
    </source>
</evidence>
<proteinExistence type="inferred from homology"/>
<evidence type="ECO:0000256" key="4">
    <source>
        <dbReference type="ARBA" id="ARBA00022692"/>
    </source>
</evidence>
<dbReference type="EMBL" id="SPQQ01000004">
    <property type="protein sequence ID" value="TGE37618.1"/>
    <property type="molecule type" value="Genomic_DNA"/>
</dbReference>
<feature type="transmembrane region" description="Helical" evidence="9">
    <location>
        <begin position="21"/>
        <end position="41"/>
    </location>
</feature>
<dbReference type="PANTHER" id="PTHR42682:SF5">
    <property type="entry name" value="HYDROGENASE-4 COMPONENT F"/>
    <property type="match status" value="1"/>
</dbReference>
<evidence type="ECO:0000256" key="6">
    <source>
        <dbReference type="ARBA" id="ARBA00023002"/>
    </source>
</evidence>
<dbReference type="OrthoDB" id="9807568at2"/>
<evidence type="ECO:0000313" key="12">
    <source>
        <dbReference type="EMBL" id="TGE37618.1"/>
    </source>
</evidence>
<dbReference type="GO" id="GO:0005886">
    <property type="term" value="C:plasma membrane"/>
    <property type="evidence" value="ECO:0007669"/>
    <property type="project" value="UniProtKB-SubCell"/>
</dbReference>
<dbReference type="PRINTS" id="PR01437">
    <property type="entry name" value="NUOXDRDTASE4"/>
</dbReference>
<dbReference type="Proteomes" id="UP000298460">
    <property type="component" value="Unassembled WGS sequence"/>
</dbReference>
<feature type="transmembrane region" description="Helical" evidence="9">
    <location>
        <begin position="204"/>
        <end position="228"/>
    </location>
</feature>
<dbReference type="Pfam" id="PF00361">
    <property type="entry name" value="Proton_antipo_M"/>
    <property type="match status" value="1"/>
</dbReference>
<evidence type="ECO:0000256" key="3">
    <source>
        <dbReference type="ARBA" id="ARBA00022475"/>
    </source>
</evidence>
<reference evidence="12 13" key="1">
    <citation type="submission" date="2019-03" db="EMBL/GenBank/DDBJ databases">
        <title>Draft Genome Sequence of Desulfosporosinus fructosivorans Strain 63.6F, Isolated from Marine Sediment in the Baltic Sea.</title>
        <authorList>
            <person name="Hausmann B."/>
            <person name="Vandieken V."/>
            <person name="Pjevac P."/>
            <person name="Schreck K."/>
            <person name="Herbold C.W."/>
            <person name="Loy A."/>
        </authorList>
    </citation>
    <scope>NUCLEOTIDE SEQUENCE [LARGE SCALE GENOMIC DNA]</scope>
    <source>
        <strain evidence="12 13">63.6F</strain>
    </source>
</reference>
<feature type="domain" description="NADH:quinone oxidoreductase/Mrp antiporter transmembrane" evidence="10">
    <location>
        <begin position="121"/>
        <end position="418"/>
    </location>
</feature>
<dbReference type="GO" id="GO:0042773">
    <property type="term" value="P:ATP synthesis coupled electron transport"/>
    <property type="evidence" value="ECO:0007669"/>
    <property type="project" value="InterPro"/>
</dbReference>
<dbReference type="InterPro" id="IPR001516">
    <property type="entry name" value="Proton_antipo_N"/>
</dbReference>
<accession>A0A4Z0R498</accession>
<feature type="transmembrane region" description="Helical" evidence="9">
    <location>
        <begin position="408"/>
        <end position="429"/>
    </location>
</feature>
<feature type="transmembrane region" description="Helical" evidence="9">
    <location>
        <begin position="301"/>
        <end position="319"/>
    </location>
</feature>
<keyword evidence="7 9" id="KW-0472">Membrane</keyword>
<evidence type="ECO:0000259" key="10">
    <source>
        <dbReference type="Pfam" id="PF00361"/>
    </source>
</evidence>
<evidence type="ECO:0000313" key="13">
    <source>
        <dbReference type="Proteomes" id="UP000298460"/>
    </source>
</evidence>
<gene>
    <name evidence="12" type="ORF">E4K67_12840</name>
</gene>
<feature type="transmembrane region" description="Helical" evidence="9">
    <location>
        <begin position="325"/>
        <end position="346"/>
    </location>
</feature>
<feature type="transmembrane region" description="Helical" evidence="9">
    <location>
        <begin position="124"/>
        <end position="143"/>
    </location>
</feature>
<sequence length="485" mass="52994">MFIGVAVIAAVGMLFSAKDTYLRLLNSVALVLLTLSGGWTIRQTLSQGSYAYGPGILYWDALSALLLSVIIIIAVYVIIFSFGYMEEEVREKKFPRTRLKWYYFWIWIFMATMLLVISTPNLGIIWVGIEGTTLATTLLVGFYRNKQAIEAAWKYLILCVVGISFALLGTMLLFASVAPLLGQSLNALDWRILPGVASQLDPTLLRLGVLFAIVGYGAKVGFAPMNAWLPDAHSQAPSPVSALLSAVLLNCALYAILRWYSLARLTSLGPDFVGTILISFGLLSLGLMVGFILLQKDVKRLLAYSSVEHMGILAIGFGLGTKEAVWGASLHLLLHGLTKANLFVIIGKLVQKTGTREISKIRGIFKAWPYTGLIMVLGLLSITGTPPFGTFRSEVLIFSGLFKTGHPLLGFMSFLFLTVIFAGFLYHFLQMLYGAPHADQQQPPEHVSTLALAIPLLLVLFLGLFIPESLNQALNQVVNVILGGV</sequence>
<feature type="transmembrane region" description="Helical" evidence="9">
    <location>
        <begin position="240"/>
        <end position="260"/>
    </location>
</feature>
<evidence type="ECO:0000256" key="1">
    <source>
        <dbReference type="ARBA" id="ARBA00004651"/>
    </source>
</evidence>
<name>A0A4Z0R498_9FIRM</name>
<feature type="domain" description="NADH-Ubiquinone oxidoreductase (complex I) chain 5 N-terminal" evidence="11">
    <location>
        <begin position="57"/>
        <end position="94"/>
    </location>
</feature>
<feature type="transmembrane region" description="Helical" evidence="9">
    <location>
        <begin position="101"/>
        <end position="118"/>
    </location>
</feature>
<dbReference type="InterPro" id="IPR003918">
    <property type="entry name" value="NADH_UbQ_OxRdtase"/>
</dbReference>
<evidence type="ECO:0000256" key="9">
    <source>
        <dbReference type="SAM" id="Phobius"/>
    </source>
</evidence>
<keyword evidence="4 8" id="KW-0812">Transmembrane</keyword>
<keyword evidence="6" id="KW-0560">Oxidoreductase</keyword>
<feature type="transmembrane region" description="Helical" evidence="9">
    <location>
        <begin position="155"/>
        <end position="181"/>
    </location>
</feature>
<feature type="transmembrane region" description="Helical" evidence="9">
    <location>
        <begin position="272"/>
        <end position="294"/>
    </location>
</feature>
<comment type="subcellular location">
    <subcellularLocation>
        <location evidence="1">Cell membrane</location>
        <topology evidence="1">Multi-pass membrane protein</topology>
    </subcellularLocation>
    <subcellularLocation>
        <location evidence="8">Membrane</location>
        <topology evidence="8">Multi-pass membrane protein</topology>
    </subcellularLocation>
</comment>
<evidence type="ECO:0000256" key="5">
    <source>
        <dbReference type="ARBA" id="ARBA00022989"/>
    </source>
</evidence>
<organism evidence="12 13">
    <name type="scientific">Desulfosporosinus fructosivorans</name>
    <dbReference type="NCBI Taxonomy" id="2018669"/>
    <lineage>
        <taxon>Bacteria</taxon>
        <taxon>Bacillati</taxon>
        <taxon>Bacillota</taxon>
        <taxon>Clostridia</taxon>
        <taxon>Eubacteriales</taxon>
        <taxon>Desulfitobacteriaceae</taxon>
        <taxon>Desulfosporosinus</taxon>
    </lineage>
</organism>
<dbReference type="InterPro" id="IPR052175">
    <property type="entry name" value="ComplexI-like_HydComp"/>
</dbReference>
<comment type="caution">
    <text evidence="12">The sequence shown here is derived from an EMBL/GenBank/DDBJ whole genome shotgun (WGS) entry which is preliminary data.</text>
</comment>
<comment type="similarity">
    <text evidence="2">Belongs to the CPA3 antiporters (TC 2.A.63) subunit A family.</text>
</comment>
<feature type="transmembrane region" description="Helical" evidence="9">
    <location>
        <begin position="449"/>
        <end position="466"/>
    </location>
</feature>
<dbReference type="AlphaFoldDB" id="A0A4Z0R498"/>
<evidence type="ECO:0000256" key="7">
    <source>
        <dbReference type="ARBA" id="ARBA00023136"/>
    </source>
</evidence>
<dbReference type="GO" id="GO:0016491">
    <property type="term" value="F:oxidoreductase activity"/>
    <property type="evidence" value="ECO:0007669"/>
    <property type="project" value="UniProtKB-KW"/>
</dbReference>
<keyword evidence="5 9" id="KW-1133">Transmembrane helix</keyword>
<dbReference type="Pfam" id="PF00662">
    <property type="entry name" value="Proton_antipo_N"/>
    <property type="match status" value="1"/>
</dbReference>
<dbReference type="RefSeq" id="WP_135547308.1">
    <property type="nucleotide sequence ID" value="NZ_SPQQ01000004.1"/>
</dbReference>
<feature type="transmembrane region" description="Helical" evidence="9">
    <location>
        <begin position="61"/>
        <end position="80"/>
    </location>
</feature>